<feature type="transmembrane region" description="Helical" evidence="6">
    <location>
        <begin position="362"/>
        <end position="380"/>
    </location>
</feature>
<keyword evidence="1" id="KW-0479">Metal-binding</keyword>
<evidence type="ECO:0000256" key="3">
    <source>
        <dbReference type="ARBA" id="ARBA00022833"/>
    </source>
</evidence>
<dbReference type="Gene3D" id="3.30.40.10">
    <property type="entry name" value="Zinc/RING finger domain, C3HC4 (zinc finger)"/>
    <property type="match status" value="1"/>
</dbReference>
<evidence type="ECO:0000256" key="4">
    <source>
        <dbReference type="PROSITE-ProRule" id="PRU00175"/>
    </source>
</evidence>
<sequence>PHARRHPPASPRGWPADDRHRRAPELPSSRLRCVAPRSTPSPVHGVPAPGDAKRAKMWLKLFFLLLYFLVLFVLARFFEAIVWYETGIFATQLVDPVALSFKKLKTILECRGDLMEGELYSALKEEEASESVSSTNFSGEMHFYELVEDTKDGIWLVQVIANDRSPLVGKIHWEKMVKKVSRFGIRTGTFNCSSDPRYCRRRGWVRSTLIMSVPQTSTSKGKVMLKEYSGRKIEVEHIFKWITAHAASRIKTIYSVEHLKEEWNKSDQYWVKIYLFAKLDQPPAFFSALSIKFTGRVEFIFVNVENWDNKSYMTDIGVYNMPSYILRTPEGIYRYGNHTGEFISLQAMDSFLRSLQPEVNDLFVLSLVLVNLMAWMDLFITQGATIKRFVVLISTLGTYNSLLIISWLPVLGFLQLPYLDSFYEYSLRLLRYSNTTTLASWVRADWMFYSSHPALFLSTYLGHGLLIDYFEKKRRRSNNDEVNANNLEWLSSLWDWYTSYLFHPIASLQNFPVESDWDEDPDLFLERLAFPDLWLHPLIPTDYIKNLPMWRFKCLGVQSEEEMSESSQDTENDSDSDNMDTFNSKNVFEDKQSIVHSSPGRASHCDAGACSCANKYCQTSPCERKGRSYGSHNTNEDMEPDWLTWPAGTLHCTECVVCLENFENGCLLMGLPCGHVFHQNCIVMWLAGGRHCCPVCRWPSYKKKQPYAQQLLSNDVPSTTGRVLYSKEQSEHLCLQEAHGFSIDHCYRSVTGGSLKKRFHSRDAMKGLKF</sequence>
<dbReference type="GO" id="GO:0005783">
    <property type="term" value="C:endoplasmic reticulum"/>
    <property type="evidence" value="ECO:0007669"/>
    <property type="project" value="TreeGrafter"/>
</dbReference>
<feature type="region of interest" description="Disordered" evidence="5">
    <location>
        <begin position="561"/>
        <end position="582"/>
    </location>
</feature>
<dbReference type="Pfam" id="PF13639">
    <property type="entry name" value="zf-RING_2"/>
    <property type="match status" value="1"/>
</dbReference>
<comment type="caution">
    <text evidence="8">The sequence shown here is derived from an EMBL/GenBank/DDBJ whole genome shotgun (WGS) entry which is preliminary data.</text>
</comment>
<dbReference type="InterPro" id="IPR042494">
    <property type="entry name" value="RNF103"/>
</dbReference>
<keyword evidence="2 4" id="KW-0863">Zinc-finger</keyword>
<evidence type="ECO:0000256" key="1">
    <source>
        <dbReference type="ARBA" id="ARBA00022723"/>
    </source>
</evidence>
<protein>
    <recommendedName>
        <fullName evidence="7">RING-type domain-containing protein</fullName>
    </recommendedName>
</protein>
<keyword evidence="6" id="KW-0812">Transmembrane</keyword>
<dbReference type="PANTHER" id="PTHR15302">
    <property type="entry name" value="E3 UBIQUITIN-PROTEIN LIGASE RNF103"/>
    <property type="match status" value="1"/>
</dbReference>
<keyword evidence="6" id="KW-1133">Transmembrane helix</keyword>
<organism evidence="8 9">
    <name type="scientific">Myodes glareolus</name>
    <name type="common">Bank vole</name>
    <name type="synonym">Clethrionomys glareolus</name>
    <dbReference type="NCBI Taxonomy" id="447135"/>
    <lineage>
        <taxon>Eukaryota</taxon>
        <taxon>Metazoa</taxon>
        <taxon>Chordata</taxon>
        <taxon>Craniata</taxon>
        <taxon>Vertebrata</taxon>
        <taxon>Euteleostomi</taxon>
        <taxon>Mammalia</taxon>
        <taxon>Eutheria</taxon>
        <taxon>Euarchontoglires</taxon>
        <taxon>Glires</taxon>
        <taxon>Rodentia</taxon>
        <taxon>Myomorpha</taxon>
        <taxon>Muroidea</taxon>
        <taxon>Cricetidae</taxon>
        <taxon>Arvicolinae</taxon>
        <taxon>Myodes</taxon>
    </lineage>
</organism>
<dbReference type="AlphaFoldDB" id="A0AAW0HWP9"/>
<evidence type="ECO:0000256" key="6">
    <source>
        <dbReference type="SAM" id="Phobius"/>
    </source>
</evidence>
<dbReference type="Proteomes" id="UP001488838">
    <property type="component" value="Unassembled WGS sequence"/>
</dbReference>
<accession>A0AAW0HWP9</accession>
<reference evidence="8 9" key="1">
    <citation type="journal article" date="2023" name="bioRxiv">
        <title>Conserved and derived expression patterns and positive selection on dental genes reveal complex evolutionary context of ever-growing rodent molars.</title>
        <authorList>
            <person name="Calamari Z.T."/>
            <person name="Song A."/>
            <person name="Cohen E."/>
            <person name="Akter M."/>
            <person name="Roy R.D."/>
            <person name="Hallikas O."/>
            <person name="Christensen M.M."/>
            <person name="Li P."/>
            <person name="Marangoni P."/>
            <person name="Jernvall J."/>
            <person name="Klein O.D."/>
        </authorList>
    </citation>
    <scope>NUCLEOTIDE SEQUENCE [LARGE SCALE GENOMIC DNA]</scope>
    <source>
        <strain evidence="8">V071</strain>
    </source>
</reference>
<feature type="compositionally biased region" description="Acidic residues" evidence="5">
    <location>
        <begin position="561"/>
        <end position="578"/>
    </location>
</feature>
<keyword evidence="6" id="KW-0472">Membrane</keyword>
<proteinExistence type="predicted"/>
<evidence type="ECO:0000259" key="7">
    <source>
        <dbReference type="PROSITE" id="PS50089"/>
    </source>
</evidence>
<dbReference type="PROSITE" id="PS50089">
    <property type="entry name" value="ZF_RING_2"/>
    <property type="match status" value="1"/>
</dbReference>
<dbReference type="EMBL" id="JBBHLL010000298">
    <property type="protein sequence ID" value="KAK7806586.1"/>
    <property type="molecule type" value="Genomic_DNA"/>
</dbReference>
<dbReference type="InterPro" id="IPR001841">
    <property type="entry name" value="Znf_RING"/>
</dbReference>
<keyword evidence="3" id="KW-0862">Zinc</keyword>
<keyword evidence="9" id="KW-1185">Reference proteome</keyword>
<gene>
    <name evidence="8" type="ORF">U0070_017191</name>
</gene>
<feature type="transmembrane region" description="Helical" evidence="6">
    <location>
        <begin position="61"/>
        <end position="84"/>
    </location>
</feature>
<dbReference type="GO" id="GO:0036503">
    <property type="term" value="P:ERAD pathway"/>
    <property type="evidence" value="ECO:0007669"/>
    <property type="project" value="TreeGrafter"/>
</dbReference>
<dbReference type="GO" id="GO:0008270">
    <property type="term" value="F:zinc ion binding"/>
    <property type="evidence" value="ECO:0007669"/>
    <property type="project" value="UniProtKB-KW"/>
</dbReference>
<evidence type="ECO:0000256" key="5">
    <source>
        <dbReference type="SAM" id="MobiDB-lite"/>
    </source>
</evidence>
<evidence type="ECO:0000313" key="8">
    <source>
        <dbReference type="EMBL" id="KAK7806586.1"/>
    </source>
</evidence>
<dbReference type="InterPro" id="IPR013083">
    <property type="entry name" value="Znf_RING/FYVE/PHD"/>
</dbReference>
<feature type="domain" description="RING-type" evidence="7">
    <location>
        <begin position="655"/>
        <end position="697"/>
    </location>
</feature>
<dbReference type="SMART" id="SM00184">
    <property type="entry name" value="RING"/>
    <property type="match status" value="1"/>
</dbReference>
<feature type="region of interest" description="Disordered" evidence="5">
    <location>
        <begin position="1"/>
        <end position="23"/>
    </location>
</feature>
<feature type="non-terminal residue" evidence="8">
    <location>
        <position position="1"/>
    </location>
</feature>
<feature type="transmembrane region" description="Helical" evidence="6">
    <location>
        <begin position="389"/>
        <end position="414"/>
    </location>
</feature>
<evidence type="ECO:0000256" key="2">
    <source>
        <dbReference type="ARBA" id="ARBA00022771"/>
    </source>
</evidence>
<dbReference type="GO" id="GO:0004842">
    <property type="term" value="F:ubiquitin-protein transferase activity"/>
    <property type="evidence" value="ECO:0007669"/>
    <property type="project" value="InterPro"/>
</dbReference>
<evidence type="ECO:0000313" key="9">
    <source>
        <dbReference type="Proteomes" id="UP001488838"/>
    </source>
</evidence>
<dbReference type="CDD" id="cd16473">
    <property type="entry name" value="RING-H2_RNF103"/>
    <property type="match status" value="1"/>
</dbReference>
<dbReference type="PANTHER" id="PTHR15302:SF0">
    <property type="entry name" value="E3 UBIQUITIN-PROTEIN LIGASE RNF103"/>
    <property type="match status" value="1"/>
</dbReference>
<dbReference type="GO" id="GO:0016567">
    <property type="term" value="P:protein ubiquitination"/>
    <property type="evidence" value="ECO:0007669"/>
    <property type="project" value="InterPro"/>
</dbReference>
<dbReference type="SUPFAM" id="SSF57850">
    <property type="entry name" value="RING/U-box"/>
    <property type="match status" value="1"/>
</dbReference>
<name>A0AAW0HWP9_MYOGA</name>